<accession>A0AAV2RKK3</accession>
<evidence type="ECO:0000313" key="5">
    <source>
        <dbReference type="Proteomes" id="UP001497623"/>
    </source>
</evidence>
<comment type="caution">
    <text evidence="4">The sequence shown here is derived from an EMBL/GenBank/DDBJ whole genome shotgun (WGS) entry which is preliminary data.</text>
</comment>
<evidence type="ECO:0000259" key="3">
    <source>
        <dbReference type="Pfam" id="PF00005"/>
    </source>
</evidence>
<protein>
    <recommendedName>
        <fullName evidence="3">ABC transporter domain-containing protein</fullName>
    </recommendedName>
</protein>
<dbReference type="InterPro" id="IPR026082">
    <property type="entry name" value="ABCA"/>
</dbReference>
<organism evidence="4 5">
    <name type="scientific">Meganyctiphanes norvegica</name>
    <name type="common">Northern krill</name>
    <name type="synonym">Thysanopoda norvegica</name>
    <dbReference type="NCBI Taxonomy" id="48144"/>
    <lineage>
        <taxon>Eukaryota</taxon>
        <taxon>Metazoa</taxon>
        <taxon>Ecdysozoa</taxon>
        <taxon>Arthropoda</taxon>
        <taxon>Crustacea</taxon>
        <taxon>Multicrustacea</taxon>
        <taxon>Malacostraca</taxon>
        <taxon>Eumalacostraca</taxon>
        <taxon>Eucarida</taxon>
        <taxon>Euphausiacea</taxon>
        <taxon>Euphausiidae</taxon>
        <taxon>Meganyctiphanes</taxon>
    </lineage>
</organism>
<dbReference type="PANTHER" id="PTHR19229">
    <property type="entry name" value="ATP-BINDING CASSETTE TRANSPORTER SUBFAMILY A ABCA"/>
    <property type="match status" value="1"/>
</dbReference>
<evidence type="ECO:0000256" key="2">
    <source>
        <dbReference type="ARBA" id="ARBA00022737"/>
    </source>
</evidence>
<proteinExistence type="predicted"/>
<sequence length="317" mass="34743">GVYAPTSGSAKVAGWDIATNLKEARVEVGLCPQHNMLFTDLSVMEHLIFFAKLKGLSNKESDLEAKNLMRRLQLLDKKHMFGSQLSGGMKRKLCLAISLIGGSKVIILDEPSSGLDPESRRWVWEIIQEERERRTVLVTTHHMEEADVLGDRVAIMAEGRIICAGSTLFLKKKFGDGYSLTVTVTDDKCVENICKSVSKHLPNANMVSSMGGEVIYKLPSETSLFGPMLDSLTQQKNDLGIKHLGLSLTSMEQVFLKVGGILDGEDSLDSQNNTHLNGTNGLTSHTEVNKPISISDNKTFDGSAISKSTQELFTSQD</sequence>
<dbReference type="CDD" id="cd03263">
    <property type="entry name" value="ABC_subfamily_A"/>
    <property type="match status" value="1"/>
</dbReference>
<dbReference type="Proteomes" id="UP001497623">
    <property type="component" value="Unassembled WGS sequence"/>
</dbReference>
<feature type="non-terminal residue" evidence="4">
    <location>
        <position position="317"/>
    </location>
</feature>
<feature type="domain" description="ABC transporter" evidence="3">
    <location>
        <begin position="1"/>
        <end position="112"/>
    </location>
</feature>
<gene>
    <name evidence="4" type="ORF">MNOR_LOCUS25320</name>
</gene>
<dbReference type="AlphaFoldDB" id="A0AAV2RKK3"/>
<dbReference type="EMBL" id="CAXKWB010024042">
    <property type="protein sequence ID" value="CAL4125829.1"/>
    <property type="molecule type" value="Genomic_DNA"/>
</dbReference>
<evidence type="ECO:0000256" key="1">
    <source>
        <dbReference type="ARBA" id="ARBA00022448"/>
    </source>
</evidence>
<name>A0AAV2RKK3_MEGNR</name>
<dbReference type="GO" id="GO:0016887">
    <property type="term" value="F:ATP hydrolysis activity"/>
    <property type="evidence" value="ECO:0007669"/>
    <property type="project" value="InterPro"/>
</dbReference>
<dbReference type="Gene3D" id="3.40.50.300">
    <property type="entry name" value="P-loop containing nucleotide triphosphate hydrolases"/>
    <property type="match status" value="1"/>
</dbReference>
<dbReference type="GO" id="GO:0005524">
    <property type="term" value="F:ATP binding"/>
    <property type="evidence" value="ECO:0007669"/>
    <property type="project" value="InterPro"/>
</dbReference>
<dbReference type="GO" id="GO:0005319">
    <property type="term" value="F:lipid transporter activity"/>
    <property type="evidence" value="ECO:0007669"/>
    <property type="project" value="TreeGrafter"/>
</dbReference>
<keyword evidence="1" id="KW-0813">Transport</keyword>
<reference evidence="4 5" key="1">
    <citation type="submission" date="2024-05" db="EMBL/GenBank/DDBJ databases">
        <authorList>
            <person name="Wallberg A."/>
        </authorList>
    </citation>
    <scope>NUCLEOTIDE SEQUENCE [LARGE SCALE GENOMIC DNA]</scope>
</reference>
<keyword evidence="2" id="KW-0677">Repeat</keyword>
<dbReference type="PANTHER" id="PTHR19229:SF36">
    <property type="entry name" value="ATP-BINDING CASSETTE SUB-FAMILY A MEMBER 2"/>
    <property type="match status" value="1"/>
</dbReference>
<dbReference type="SUPFAM" id="SSF52540">
    <property type="entry name" value="P-loop containing nucleoside triphosphate hydrolases"/>
    <property type="match status" value="1"/>
</dbReference>
<dbReference type="GO" id="GO:0140359">
    <property type="term" value="F:ABC-type transporter activity"/>
    <property type="evidence" value="ECO:0007669"/>
    <property type="project" value="InterPro"/>
</dbReference>
<dbReference type="InterPro" id="IPR027417">
    <property type="entry name" value="P-loop_NTPase"/>
</dbReference>
<dbReference type="InterPro" id="IPR017871">
    <property type="entry name" value="ABC_transporter-like_CS"/>
</dbReference>
<feature type="non-terminal residue" evidence="4">
    <location>
        <position position="1"/>
    </location>
</feature>
<keyword evidence="5" id="KW-1185">Reference proteome</keyword>
<dbReference type="InterPro" id="IPR003439">
    <property type="entry name" value="ABC_transporter-like_ATP-bd"/>
</dbReference>
<dbReference type="GO" id="GO:0016020">
    <property type="term" value="C:membrane"/>
    <property type="evidence" value="ECO:0007669"/>
    <property type="project" value="InterPro"/>
</dbReference>
<dbReference type="PROSITE" id="PS00211">
    <property type="entry name" value="ABC_TRANSPORTER_1"/>
    <property type="match status" value="1"/>
</dbReference>
<dbReference type="Pfam" id="PF00005">
    <property type="entry name" value="ABC_tran"/>
    <property type="match status" value="1"/>
</dbReference>
<evidence type="ECO:0000313" key="4">
    <source>
        <dbReference type="EMBL" id="CAL4125829.1"/>
    </source>
</evidence>